<dbReference type="InterPro" id="IPR003313">
    <property type="entry name" value="AraC-bd"/>
</dbReference>
<dbReference type="PROSITE" id="PS01124">
    <property type="entry name" value="HTH_ARAC_FAMILY_2"/>
    <property type="match status" value="1"/>
</dbReference>
<proteinExistence type="predicted"/>
<dbReference type="SMART" id="SM00342">
    <property type="entry name" value="HTH_ARAC"/>
    <property type="match status" value="1"/>
</dbReference>
<dbReference type="Pfam" id="PF02311">
    <property type="entry name" value="AraC_binding"/>
    <property type="match status" value="1"/>
</dbReference>
<evidence type="ECO:0000256" key="1">
    <source>
        <dbReference type="ARBA" id="ARBA00023015"/>
    </source>
</evidence>
<keyword evidence="3" id="KW-0804">Transcription</keyword>
<organism evidence="5 6">
    <name type="scientific">Paenibacillus glycanilyticus</name>
    <dbReference type="NCBI Taxonomy" id="126569"/>
    <lineage>
        <taxon>Bacteria</taxon>
        <taxon>Bacillati</taxon>
        <taxon>Bacillota</taxon>
        <taxon>Bacilli</taxon>
        <taxon>Bacillales</taxon>
        <taxon>Paenibacillaceae</taxon>
        <taxon>Paenibacillus</taxon>
    </lineage>
</organism>
<dbReference type="EMBL" id="BTCL01000012">
    <property type="protein sequence ID" value="GMK46437.1"/>
    <property type="molecule type" value="Genomic_DNA"/>
</dbReference>
<name>A0ABQ6NMW2_9BACL</name>
<evidence type="ECO:0000256" key="3">
    <source>
        <dbReference type="ARBA" id="ARBA00023163"/>
    </source>
</evidence>
<dbReference type="SUPFAM" id="SSF46689">
    <property type="entry name" value="Homeodomain-like"/>
    <property type="match status" value="1"/>
</dbReference>
<evidence type="ECO:0000259" key="4">
    <source>
        <dbReference type="PROSITE" id="PS01124"/>
    </source>
</evidence>
<gene>
    <name evidence="5" type="ORF">PghCCS26_35660</name>
</gene>
<dbReference type="InterPro" id="IPR014710">
    <property type="entry name" value="RmlC-like_jellyroll"/>
</dbReference>
<dbReference type="InterPro" id="IPR018060">
    <property type="entry name" value="HTH_AraC"/>
</dbReference>
<evidence type="ECO:0000313" key="6">
    <source>
        <dbReference type="Proteomes" id="UP001285921"/>
    </source>
</evidence>
<dbReference type="SUPFAM" id="SSF51215">
    <property type="entry name" value="Regulatory protein AraC"/>
    <property type="match status" value="1"/>
</dbReference>
<comment type="caution">
    <text evidence="5">The sequence shown here is derived from an EMBL/GenBank/DDBJ whole genome shotgun (WGS) entry which is preliminary data.</text>
</comment>
<reference evidence="5 6" key="1">
    <citation type="submission" date="2023-05" db="EMBL/GenBank/DDBJ databases">
        <title>Draft genome of Paenibacillus sp. CCS26.</title>
        <authorList>
            <person name="Akita H."/>
            <person name="Shinto Y."/>
            <person name="Kimura Z."/>
        </authorList>
    </citation>
    <scope>NUCLEOTIDE SEQUENCE [LARGE SCALE GENOMIC DNA]</scope>
    <source>
        <strain evidence="5 6">CCS26</strain>
    </source>
</reference>
<keyword evidence="2" id="KW-0238">DNA-binding</keyword>
<protein>
    <recommendedName>
        <fullName evidence="4">HTH araC/xylS-type domain-containing protein</fullName>
    </recommendedName>
</protein>
<dbReference type="PANTHER" id="PTHR43280">
    <property type="entry name" value="ARAC-FAMILY TRANSCRIPTIONAL REGULATOR"/>
    <property type="match status" value="1"/>
</dbReference>
<accession>A0ABQ6NMW2</accession>
<feature type="domain" description="HTH araC/xylS-type" evidence="4">
    <location>
        <begin position="188"/>
        <end position="289"/>
    </location>
</feature>
<dbReference type="RefSeq" id="WP_317980726.1">
    <property type="nucleotide sequence ID" value="NZ_BTCL01000012.1"/>
</dbReference>
<evidence type="ECO:0000313" key="5">
    <source>
        <dbReference type="EMBL" id="GMK46437.1"/>
    </source>
</evidence>
<dbReference type="InterPro" id="IPR037923">
    <property type="entry name" value="HTH-like"/>
</dbReference>
<dbReference type="InterPro" id="IPR009057">
    <property type="entry name" value="Homeodomain-like_sf"/>
</dbReference>
<evidence type="ECO:0000256" key="2">
    <source>
        <dbReference type="ARBA" id="ARBA00023125"/>
    </source>
</evidence>
<dbReference type="Pfam" id="PF12833">
    <property type="entry name" value="HTH_18"/>
    <property type="match status" value="1"/>
</dbReference>
<dbReference type="Proteomes" id="UP001285921">
    <property type="component" value="Unassembled WGS sequence"/>
</dbReference>
<dbReference type="Gene3D" id="1.10.10.60">
    <property type="entry name" value="Homeodomain-like"/>
    <property type="match status" value="1"/>
</dbReference>
<dbReference type="Gene3D" id="2.60.120.10">
    <property type="entry name" value="Jelly Rolls"/>
    <property type="match status" value="1"/>
</dbReference>
<dbReference type="PANTHER" id="PTHR43280:SF2">
    <property type="entry name" value="HTH-TYPE TRANSCRIPTIONAL REGULATOR EXSA"/>
    <property type="match status" value="1"/>
</dbReference>
<keyword evidence="1" id="KW-0805">Transcription regulation</keyword>
<sequence length="299" mass="33866">MNLPPIHLENTNLKITVGGLALNVLYIKLGIFYRSFPEHSHSKRSYEMHFIPLGQGTLIASGRSYPIIPGTLFMTGPDVVHEQITNSSDPMSEYCICFELLDYEPTRDPELDILTETFAQTPFWFGQDSQNLMEQFEQLSLETTRKSIGYHWYVGTILEQIVVKLIRNYLGDQMAVSVSPTPLQTPDDKRLATIEHSFLSQYSFITVQALASTLGLSVRQTERTIKQFYGMTFTQKRNMARLSAAAHFLTTTTMTISHIAETVGYSSLEQFCSAFKINYGMPASRYRLSRSAQIPKTAD</sequence>
<keyword evidence="6" id="KW-1185">Reference proteome</keyword>